<protein>
    <submittedName>
        <fullName evidence="3">Lantibiotic dehydratase</fullName>
    </submittedName>
</protein>
<dbReference type="Pfam" id="PF04738">
    <property type="entry name" value="Lant_dehydr_N"/>
    <property type="match status" value="1"/>
</dbReference>
<feature type="domain" description="Thiopeptide-type bacteriocin biosynthesis" evidence="2">
    <location>
        <begin position="761"/>
        <end position="1006"/>
    </location>
</feature>
<dbReference type="NCBIfam" id="TIGR03891">
    <property type="entry name" value="thiopep_ocin"/>
    <property type="match status" value="1"/>
</dbReference>
<dbReference type="EMBL" id="CP070499">
    <property type="protein sequence ID" value="QSB12855.1"/>
    <property type="molecule type" value="Genomic_DNA"/>
</dbReference>
<gene>
    <name evidence="3" type="ORF">JQS43_14320</name>
</gene>
<organism evidence="3 4">
    <name type="scientific">Natronosporangium hydrolyticum</name>
    <dbReference type="NCBI Taxonomy" id="2811111"/>
    <lineage>
        <taxon>Bacteria</taxon>
        <taxon>Bacillati</taxon>
        <taxon>Actinomycetota</taxon>
        <taxon>Actinomycetes</taxon>
        <taxon>Micromonosporales</taxon>
        <taxon>Micromonosporaceae</taxon>
        <taxon>Natronosporangium</taxon>
    </lineage>
</organism>
<dbReference type="InterPro" id="IPR023809">
    <property type="entry name" value="Thiopep_bacteriocin_synth_dom"/>
</dbReference>
<keyword evidence="4" id="KW-1185">Reference proteome</keyword>
<name>A0A895Y962_9ACTN</name>
<dbReference type="KEGG" id="nhy:JQS43_14320"/>
<accession>A0A895Y962</accession>
<dbReference type="AlphaFoldDB" id="A0A895Y962"/>
<sequence length="1021" mass="110092">MYRYLDALVVRCAVGPTGRQLPHWPDLTGQQGLTAWPQWLRQVLAQPEFSAALEHASPVLAARARAVSAGGPLSDRGTRRVVFSVMRYLLRASGRATPYGLFAGVAPGAVAASGVAHVGHGHRAVVRVRAEWMAALIDRLEADPDLQPLLRVRANNLLAERGGRFVLANPAGQTPDRVPTQQLVRATGPVRAALQLAHNPRVVYELVGKLVDEFEVAATTAGDLLAQMVRHRLLVTSLRPPMTVTDPLGWITAEVEKLLADAASSTAAPARDLMDGLGTAADQVSHRETSVSWANSRRRQVVDALNTVNPASEASVAVDLRLDATVAVPHTVMDEAARAAGLLVRLARPTTAGWVDWHGRFLERYGPRGVVPVLQAVDPDTGLGYPAGYHGTPPVPAATVTDRDRVLLAIAQQAALTGRHEIELDETTIGELAGAKPVTSIQPSTELTVGIHAPTIRAVEQGEFRLAIVGVSRRAGTTTGRFLDMLETGDRERIADQYSALPTLTRGALLAQVSAATPYTVTEDVARAPQVMSHLIPVGEYHDNRGDIIALDDLAVTADEQRLYLVSMSRRRVVEPVVLNAVELVHHTLPIVRFLVEIPTAVSTPCVAFDWGPAAARLPFLPGLRHGRTILSPARWLLPAAALPAPGGTWQEWSRSLAAWRAETTCPATVYLGDGDQRIRLDLAEPAHQALLRDHLARHGTAAFRAAPAEDAAGWIGGRPHEIVIPLVVDVEPTPPPQLADPIEPVTVRDHGHLPGCGGRVYAKLYGHPDRQTTILTEYLPLLLDQLGGGCRWWFLRYGDPEPHLRLRVTGPADPATVGAWAQRLRRAGLASRVVFDTDYPETARFGGTDALAAAEEVFAADSAAAIAQLTAADNRQGPDAAALTAASLLDLIIAFIGDGTEAMRWAIDHTRAHRPAPPRAVYDQAVLLANPHNQAELAGFPGGARVLASWQQRRRALTAYRDRLRTCGAFPPEVLLPDLLHLHHTRMAGPDLEAERRCLHLVRAAALSWTIRSSNGHDPT</sequence>
<dbReference type="Proteomes" id="UP000662857">
    <property type="component" value="Chromosome"/>
</dbReference>
<evidence type="ECO:0000259" key="1">
    <source>
        <dbReference type="Pfam" id="PF04738"/>
    </source>
</evidence>
<dbReference type="Pfam" id="PF14028">
    <property type="entry name" value="Lant_dehydr_C"/>
    <property type="match status" value="1"/>
</dbReference>
<reference evidence="3" key="1">
    <citation type="submission" date="2021-02" db="EMBL/GenBank/DDBJ databases">
        <title>Natrosporangium hydrolyticum gen. nov., sp. nov, a haloalkaliphilic actinobacterium from a soda solonchak soil.</title>
        <authorList>
            <person name="Sorokin D.Y."/>
            <person name="Khijniak T.V."/>
            <person name="Zakharycheva A.P."/>
            <person name="Boueva O.V."/>
            <person name="Ariskina E.V."/>
            <person name="Hahnke R.L."/>
            <person name="Bunk B."/>
            <person name="Sproer C."/>
            <person name="Schumann P."/>
            <person name="Evtushenko L.I."/>
            <person name="Kublanov I.V."/>
        </authorList>
    </citation>
    <scope>NUCLEOTIDE SEQUENCE</scope>
    <source>
        <strain evidence="3">DSM 106523</strain>
    </source>
</reference>
<evidence type="ECO:0000313" key="4">
    <source>
        <dbReference type="Proteomes" id="UP000662857"/>
    </source>
</evidence>
<feature type="domain" description="Lantibiotic dehydratase N-terminal" evidence="1">
    <location>
        <begin position="45"/>
        <end position="692"/>
    </location>
</feature>
<proteinExistence type="predicted"/>
<evidence type="ECO:0000259" key="2">
    <source>
        <dbReference type="Pfam" id="PF14028"/>
    </source>
</evidence>
<dbReference type="InterPro" id="IPR006827">
    <property type="entry name" value="Lant_deHydtase_N"/>
</dbReference>
<evidence type="ECO:0000313" key="3">
    <source>
        <dbReference type="EMBL" id="QSB12855.1"/>
    </source>
</evidence>